<dbReference type="SUPFAM" id="SSF55331">
    <property type="entry name" value="Tautomerase/MIF"/>
    <property type="match status" value="1"/>
</dbReference>
<sequence>MRIDMPNIFVKIPRGSFAGSSRAALAAGISDAAASAEQIPADPAKRFLCWVLIEEVEAGNWSCGGIDVTAQFLPCVALVYVPAGVLDDAARSRYVELVHTAFRQSLPADETRRLETSVVLHDVADGAWGASGVVWTFADFARAAGYAHLQHTMRDA</sequence>
<organism evidence="1 2">
    <name type="scientific">Paraburkholderia acidicola</name>
    <dbReference type="NCBI Taxonomy" id="1912599"/>
    <lineage>
        <taxon>Bacteria</taxon>
        <taxon>Pseudomonadati</taxon>
        <taxon>Pseudomonadota</taxon>
        <taxon>Betaproteobacteria</taxon>
        <taxon>Burkholderiales</taxon>
        <taxon>Burkholderiaceae</taxon>
        <taxon>Paraburkholderia</taxon>
    </lineage>
</organism>
<dbReference type="AlphaFoldDB" id="A0A2A4EYK2"/>
<protein>
    <submittedName>
        <fullName evidence="1">Tautomerase</fullName>
    </submittedName>
</protein>
<dbReference type="EMBL" id="MTZV01000004">
    <property type="protein sequence ID" value="PCE25945.1"/>
    <property type="molecule type" value="Genomic_DNA"/>
</dbReference>
<name>A0A2A4EYK2_9BURK</name>
<dbReference type="Proteomes" id="UP000218022">
    <property type="component" value="Unassembled WGS sequence"/>
</dbReference>
<evidence type="ECO:0000313" key="1">
    <source>
        <dbReference type="EMBL" id="PCE25945.1"/>
    </source>
</evidence>
<comment type="caution">
    <text evidence="1">The sequence shown here is derived from an EMBL/GenBank/DDBJ whole genome shotgun (WGS) entry which is preliminary data.</text>
</comment>
<dbReference type="InterPro" id="IPR014347">
    <property type="entry name" value="Tautomerase/MIF_sf"/>
</dbReference>
<dbReference type="Gene3D" id="3.30.429.10">
    <property type="entry name" value="Macrophage Migration Inhibitory Factor"/>
    <property type="match status" value="1"/>
</dbReference>
<proteinExistence type="predicted"/>
<accession>A0A2A4EYK2</accession>
<reference evidence="1 2" key="1">
    <citation type="submission" date="2017-01" db="EMBL/GenBank/DDBJ databases">
        <title>Whole-Genome Shotgun Sequencing of Two beta-Proteobacterial Species in Search of the Bulgecin Biosynthetic Cluster.</title>
        <authorList>
            <person name="Horsman M.E."/>
            <person name="Marous D.R."/>
            <person name="Li R."/>
            <person name="Oliver R.A."/>
            <person name="Byun B."/>
            <person name="Emrich S.J."/>
            <person name="Boggess B."/>
            <person name="Townsend C.A."/>
            <person name="Mobashery S."/>
        </authorList>
    </citation>
    <scope>NUCLEOTIDE SEQUENCE [LARGE SCALE GENOMIC DNA]</scope>
    <source>
        <strain evidence="1 2">ATCC 31363</strain>
    </source>
</reference>
<gene>
    <name evidence="1" type="ORF">BWP39_15560</name>
</gene>
<evidence type="ECO:0000313" key="2">
    <source>
        <dbReference type="Proteomes" id="UP000218022"/>
    </source>
</evidence>